<accession>A0A4R8C0W0</accession>
<sequence>MRGAVGELGSFLRAQRARVEPAAVGLPAGGDRRVVGLRREEVAVLAVVSADYYTRLEQGRERNPSAPVLNGIAHALRLDADARGHLFRLAGLAPTPRLGSARDQVHPALLQLLDNFPAAAAYVLNPAYEILATNRIAQGLLEPFGMTNILRMMFEHPQARVIFGDWEAVVRRAVYAVRFNAAAYPDDPEIAALVADLLPKSPEFRALWEDQTARGLSRAYKIFHHPEVGRVELTYQTFDVRAAPGLQLLVGTAEPGSPSAEALARLASS</sequence>
<organism evidence="2 3">
    <name type="scientific">Kribbella pratensis</name>
    <dbReference type="NCBI Taxonomy" id="2512112"/>
    <lineage>
        <taxon>Bacteria</taxon>
        <taxon>Bacillati</taxon>
        <taxon>Actinomycetota</taxon>
        <taxon>Actinomycetes</taxon>
        <taxon>Propionibacteriales</taxon>
        <taxon>Kribbellaceae</taxon>
        <taxon>Kribbella</taxon>
    </lineage>
</organism>
<evidence type="ECO:0000313" key="2">
    <source>
        <dbReference type="EMBL" id="TDW69340.1"/>
    </source>
</evidence>
<dbReference type="Gene3D" id="1.10.260.40">
    <property type="entry name" value="lambda repressor-like DNA-binding domains"/>
    <property type="match status" value="1"/>
</dbReference>
<dbReference type="RefSeq" id="WP_134104400.1">
    <property type="nucleotide sequence ID" value="NZ_SODP01000002.1"/>
</dbReference>
<dbReference type="SUPFAM" id="SSF47413">
    <property type="entry name" value="lambda repressor-like DNA-binding domains"/>
    <property type="match status" value="1"/>
</dbReference>
<dbReference type="Pfam" id="PF17765">
    <property type="entry name" value="MLTR_LBD"/>
    <property type="match status" value="1"/>
</dbReference>
<dbReference type="Gene3D" id="3.30.450.180">
    <property type="match status" value="1"/>
</dbReference>
<feature type="domain" description="HTH cro/C1-type" evidence="1">
    <location>
        <begin position="36"/>
        <end position="83"/>
    </location>
</feature>
<dbReference type="SMART" id="SM00530">
    <property type="entry name" value="HTH_XRE"/>
    <property type="match status" value="1"/>
</dbReference>
<dbReference type="InterPro" id="IPR010982">
    <property type="entry name" value="Lambda_DNA-bd_dom_sf"/>
</dbReference>
<dbReference type="PANTHER" id="PTHR35010:SF2">
    <property type="entry name" value="BLL4672 PROTEIN"/>
    <property type="match status" value="1"/>
</dbReference>
<dbReference type="InterPro" id="IPR041413">
    <property type="entry name" value="MLTR_LBD"/>
</dbReference>
<evidence type="ECO:0000313" key="3">
    <source>
        <dbReference type="Proteomes" id="UP000295146"/>
    </source>
</evidence>
<dbReference type="GO" id="GO:0003677">
    <property type="term" value="F:DNA binding"/>
    <property type="evidence" value="ECO:0007669"/>
    <property type="project" value="InterPro"/>
</dbReference>
<comment type="caution">
    <text evidence="2">The sequence shown here is derived from an EMBL/GenBank/DDBJ whole genome shotgun (WGS) entry which is preliminary data.</text>
</comment>
<name>A0A4R8C0W0_9ACTN</name>
<dbReference type="Pfam" id="PF13560">
    <property type="entry name" value="HTH_31"/>
    <property type="match status" value="1"/>
</dbReference>
<dbReference type="InterPro" id="IPR001387">
    <property type="entry name" value="Cro/C1-type_HTH"/>
</dbReference>
<proteinExistence type="predicted"/>
<evidence type="ECO:0000259" key="1">
    <source>
        <dbReference type="PROSITE" id="PS50943"/>
    </source>
</evidence>
<dbReference type="PROSITE" id="PS50943">
    <property type="entry name" value="HTH_CROC1"/>
    <property type="match status" value="1"/>
</dbReference>
<reference evidence="2 3" key="1">
    <citation type="submission" date="2019-03" db="EMBL/GenBank/DDBJ databases">
        <title>Genomic Encyclopedia of Type Strains, Phase III (KMG-III): the genomes of soil and plant-associated and newly described type strains.</title>
        <authorList>
            <person name="Whitman W."/>
        </authorList>
    </citation>
    <scope>NUCLEOTIDE SEQUENCE [LARGE SCALE GENOMIC DNA]</scope>
    <source>
        <strain evidence="2 3">VKM Ac-2573</strain>
    </source>
</reference>
<dbReference type="PANTHER" id="PTHR35010">
    <property type="entry name" value="BLL4672 PROTEIN-RELATED"/>
    <property type="match status" value="1"/>
</dbReference>
<keyword evidence="3" id="KW-1185">Reference proteome</keyword>
<dbReference type="EMBL" id="SODP01000002">
    <property type="protein sequence ID" value="TDW69340.1"/>
    <property type="molecule type" value="Genomic_DNA"/>
</dbReference>
<dbReference type="OrthoDB" id="3212310at2"/>
<dbReference type="CDD" id="cd00093">
    <property type="entry name" value="HTH_XRE"/>
    <property type="match status" value="1"/>
</dbReference>
<protein>
    <submittedName>
        <fullName evidence="2">Xre family transcriptional regulator</fullName>
    </submittedName>
</protein>
<dbReference type="AlphaFoldDB" id="A0A4R8C0W0"/>
<dbReference type="Proteomes" id="UP000295146">
    <property type="component" value="Unassembled WGS sequence"/>
</dbReference>
<gene>
    <name evidence="2" type="ORF">EV653_3364</name>
</gene>